<evidence type="ECO:0000313" key="2">
    <source>
        <dbReference type="Proteomes" id="UP000681967"/>
    </source>
</evidence>
<proteinExistence type="predicted"/>
<comment type="caution">
    <text evidence="1">The sequence shown here is derived from an EMBL/GenBank/DDBJ whole genome shotgun (WGS) entry which is preliminary data.</text>
</comment>
<gene>
    <name evidence="1" type="ORF">BYL167_LOCUS51809</name>
</gene>
<accession>A0A8S3CC09</accession>
<evidence type="ECO:0000313" key="1">
    <source>
        <dbReference type="EMBL" id="CAF4892302.1"/>
    </source>
</evidence>
<name>A0A8S3CC09_9BILA</name>
<dbReference type="Proteomes" id="UP000681967">
    <property type="component" value="Unassembled WGS sequence"/>
</dbReference>
<dbReference type="EMBL" id="CAJOBH010165089">
    <property type="protein sequence ID" value="CAF4892302.1"/>
    <property type="molecule type" value="Genomic_DNA"/>
</dbReference>
<protein>
    <submittedName>
        <fullName evidence="1">Uncharacterized protein</fullName>
    </submittedName>
</protein>
<reference evidence="1" key="1">
    <citation type="submission" date="2021-02" db="EMBL/GenBank/DDBJ databases">
        <authorList>
            <person name="Nowell W R."/>
        </authorList>
    </citation>
    <scope>NUCLEOTIDE SEQUENCE</scope>
</reference>
<organism evidence="1 2">
    <name type="scientific">Rotaria magnacalcarata</name>
    <dbReference type="NCBI Taxonomy" id="392030"/>
    <lineage>
        <taxon>Eukaryota</taxon>
        <taxon>Metazoa</taxon>
        <taxon>Spiralia</taxon>
        <taxon>Gnathifera</taxon>
        <taxon>Rotifera</taxon>
        <taxon>Eurotatoria</taxon>
        <taxon>Bdelloidea</taxon>
        <taxon>Philodinida</taxon>
        <taxon>Philodinidae</taxon>
        <taxon>Rotaria</taxon>
    </lineage>
</organism>
<dbReference type="AlphaFoldDB" id="A0A8S3CC09"/>
<sequence>MILLGCKMNGGAGALNQLNQKNIPSGANSHQHHVIAIVRNFRRFYRQRIARVRTSNN</sequence>
<feature type="non-terminal residue" evidence="1">
    <location>
        <position position="1"/>
    </location>
</feature>